<dbReference type="UCSC" id="uc059qdv.1">
    <property type="organism name" value="human"/>
</dbReference>
<dbReference type="AlphaFoldDB" id="I3L1Z1"/>
<dbReference type="Ensembl" id="ENST00000632270.1">
    <property type="protein sequence ID" value="ENSP00000487794.1"/>
    <property type="gene ID" value="ENSG00000282725.1"/>
</dbReference>
<dbReference type="EMBL" id="AC012676">
    <property type="status" value="NOT_ANNOTATED_CDS"/>
    <property type="molecule type" value="Genomic_DNA"/>
</dbReference>
<reference evidence="1 2" key="3">
    <citation type="journal article" date="2004" name="Nature">
        <title>The sequence and analysis of duplication-rich human chromosome 16.</title>
        <authorList>
            <person name="Martin J."/>
            <person name="Han C."/>
            <person name="Gordon L.A."/>
            <person name="Terry A."/>
            <person name="Prabhakar S."/>
            <person name="She X."/>
            <person name="Xie G."/>
            <person name="Hellsten U."/>
            <person name="Chan Y.M."/>
            <person name="Altherr M."/>
            <person name="Couronne O."/>
            <person name="Aerts A."/>
            <person name="Bajorek E."/>
            <person name="Black S."/>
            <person name="Blumer H."/>
            <person name="Branscomb E."/>
            <person name="Brown N.C."/>
            <person name="Bruno W.J."/>
            <person name="Buckingham J.M."/>
            <person name="Callen D.F."/>
            <person name="Campbell C.S."/>
            <person name="Campbell M.L."/>
            <person name="Campbell E.W."/>
            <person name="Caoile C."/>
            <person name="Challacombe J.F."/>
            <person name="Chasteen L.A."/>
            <person name="Chertkov O."/>
            <person name="Chi H.C."/>
            <person name="Christensen M."/>
            <person name="Clark L.M."/>
            <person name="Cohn J.D."/>
            <person name="Denys M."/>
            <person name="Detter J.C."/>
            <person name="Dickson M."/>
            <person name="Dimitrijevic-Bussod M."/>
            <person name="Escobar J."/>
            <person name="Fawcett J.J."/>
            <person name="Flowers D."/>
            <person name="Fotopulos D."/>
            <person name="Glavina T."/>
            <person name="Gomez M."/>
            <person name="Gonzales E."/>
            <person name="Goodstein D."/>
            <person name="Goodwin L.A."/>
            <person name="Grady D.L."/>
            <person name="Grigoriev I."/>
            <person name="Groza M."/>
            <person name="Hammon N."/>
            <person name="Hawkins T."/>
            <person name="Haydu L."/>
            <person name="Hildebrand C.E."/>
            <person name="Huang W."/>
            <person name="Israni S."/>
            <person name="Jett J."/>
            <person name="Jewett P.B."/>
            <person name="Kadner K."/>
            <person name="Kimball H."/>
            <person name="Kobayashi A."/>
            <person name="Krawczyk M.C."/>
            <person name="Leyba T."/>
            <person name="Longmire J.L."/>
            <person name="Lopez F."/>
            <person name="Lou Y."/>
            <person name="Lowry S."/>
            <person name="Ludeman T."/>
            <person name="Manohar C.F."/>
            <person name="Mark G.A."/>
            <person name="McMurray K.L."/>
            <person name="Meincke L.J."/>
            <person name="Morgan J."/>
            <person name="Moyzis R.K."/>
            <person name="Mundt M.O."/>
            <person name="Munk A.C."/>
            <person name="Nandkeshwar R.D."/>
            <person name="Pitluck S."/>
            <person name="Pollard M."/>
            <person name="Predki P."/>
            <person name="Parson-Quintana B."/>
            <person name="Ramirez L."/>
            <person name="Rash S."/>
            <person name="Retterer J."/>
            <person name="Ricke D.O."/>
            <person name="Robinson D.L."/>
            <person name="Rodriguez A."/>
            <person name="Salamov A."/>
            <person name="Saunders E.H."/>
            <person name="Scott D."/>
            <person name="Shough T."/>
            <person name="Stallings R.L."/>
            <person name="Stalvey M."/>
            <person name="Sutherland R.D."/>
            <person name="Tapia R."/>
            <person name="Tesmer J.G."/>
            <person name="Thayer N."/>
            <person name="Thompson L.S."/>
            <person name="Tice H."/>
            <person name="Torney D.C."/>
            <person name="Tran-Gyamfi M."/>
            <person name="Tsai M."/>
            <person name="Ulanovsky L.E."/>
            <person name="Ustaszewska A."/>
            <person name="Vo N."/>
            <person name="White P.S."/>
            <person name="Williams A.L."/>
            <person name="Wills P.L."/>
            <person name="Wu J.R."/>
            <person name="Wu K."/>
            <person name="Yang J."/>
            <person name="Dejong P."/>
            <person name="Bruce D."/>
            <person name="Doggett N.A."/>
            <person name="Deaven L."/>
            <person name="Schmutz J."/>
            <person name="Grimwood J."/>
            <person name="Richardson P."/>
            <person name="Rokhsar D.S."/>
            <person name="Eichler E.E."/>
            <person name="Gilna P."/>
            <person name="Lucas S.M."/>
            <person name="Myers R.M."/>
            <person name="Rubin E.M."/>
            <person name="Pennacchio L.A."/>
        </authorList>
    </citation>
    <scope>NUCLEOTIDE SEQUENCE [LARGE SCALE GENOMIC DNA]</scope>
</reference>
<dbReference type="Ensembl" id="ENST00000576437.5">
    <property type="protein sequence ID" value="ENSP00000459228.1"/>
    <property type="gene ID" value="ENSG00000262246.6"/>
</dbReference>
<proteinExistence type="predicted"/>
<reference evidence="1" key="4">
    <citation type="submission" date="2025-05" db="UniProtKB">
        <authorList>
            <consortium name="Ensembl"/>
        </authorList>
    </citation>
    <scope>IDENTIFICATION</scope>
</reference>
<keyword evidence="2" id="KW-1185">Reference proteome</keyword>
<dbReference type="Proteomes" id="UP000005640">
    <property type="component" value="Chromosome 16"/>
</dbReference>
<dbReference type="ExpressionAtlas" id="I3L1Z1">
    <property type="expression patterns" value="baseline and differential"/>
</dbReference>
<accession>I3L1Z1</accession>
<dbReference type="OrthoDB" id="1850764at2759"/>
<protein>
    <submittedName>
        <fullName evidence="1">Coronin 7</fullName>
    </submittedName>
</protein>
<dbReference type="VEuPathDB" id="HostDB:ENSG00000262246"/>
<dbReference type="OpenTargets" id="ENSG00000262246"/>
<dbReference type="GeneTree" id="ENSGT00940000156606"/>
<reference evidence="1" key="1">
    <citation type="journal article" date="2001" name="Nature">
        <title>Initial sequencing and analysis of the human genome.</title>
        <authorList>
            <consortium name="International Human Genome Sequencing Consortium"/>
            <person name="Lander E.S."/>
            <person name="Linton L.M."/>
            <person name="Birren B."/>
            <person name="Nusbaum C."/>
            <person name="Zody M.C."/>
            <person name="Baldwin J."/>
            <person name="Devon K."/>
            <person name="Dewar K."/>
            <person name="Doyle M."/>
            <person name="FitzHugh W."/>
            <person name="Funke R."/>
            <person name="Gage D."/>
            <person name="Harris K."/>
            <person name="Heaford A."/>
            <person name="Howland J."/>
            <person name="Kann L."/>
            <person name="Lehoczky J."/>
            <person name="LeVine R."/>
            <person name="McEwan P."/>
            <person name="McKernan K."/>
            <person name="Meldrim J."/>
            <person name="Mesirov J.P."/>
            <person name="Miranda C."/>
            <person name="Morris W."/>
            <person name="Naylor J."/>
            <person name="Raymond C."/>
            <person name="Rosetti M."/>
            <person name="Santos R."/>
            <person name="Sheridan A."/>
            <person name="Sougnez C."/>
            <person name="Stange-Thomann N."/>
            <person name="Stojanovic N."/>
            <person name="Subramanian A."/>
            <person name="Wyman D."/>
            <person name="Rogers J."/>
            <person name="Sulston J."/>
            <person name="Ainscough R."/>
            <person name="Beck S."/>
            <person name="Bentley D."/>
            <person name="Burton J."/>
            <person name="Clee C."/>
            <person name="Carter N."/>
            <person name="Coulson A."/>
            <person name="Deadman R."/>
            <person name="Deloukas P."/>
            <person name="Dunham A."/>
            <person name="Dunham I."/>
            <person name="Durbin R."/>
            <person name="French L."/>
            <person name="Grafham D."/>
            <person name="Gregory S."/>
            <person name="Hubbard T."/>
            <person name="Humphray S."/>
            <person name="Hunt A."/>
            <person name="Jones M."/>
            <person name="Lloyd C."/>
            <person name="McMurray A."/>
            <person name="Matthews L."/>
            <person name="Mercer S."/>
            <person name="Milne S."/>
            <person name="Mullikin J.C."/>
            <person name="Mungall A."/>
            <person name="Plumb R."/>
            <person name="Ross M."/>
            <person name="Shownkeen R."/>
            <person name="Sims S."/>
            <person name="Waterston R.H."/>
            <person name="Wilson R.K."/>
            <person name="Hillier L.W."/>
            <person name="McPherson J.D."/>
            <person name="Marra M.A."/>
            <person name="Mardis E.R."/>
            <person name="Fulton L.A."/>
            <person name="Chinwalla A.T."/>
            <person name="Pepin K.H."/>
            <person name="Gish W.R."/>
            <person name="Chissoe S.L."/>
            <person name="Wendl M.C."/>
            <person name="Delehaunty K.D."/>
            <person name="Miner T.L."/>
            <person name="Delehaunty A."/>
            <person name="Kramer J.B."/>
            <person name="Cook L.L."/>
            <person name="Fulton R.S."/>
            <person name="Johnson D.L."/>
            <person name="Minx P.J."/>
            <person name="Clifton S.W."/>
            <person name="Hawkins T."/>
            <person name="Branscomb E."/>
            <person name="Predki P."/>
            <person name="Richardson P."/>
            <person name="Wenning S."/>
            <person name="Slezak T."/>
            <person name="Doggett N."/>
            <person name="Cheng J.F."/>
            <person name="Olsen A."/>
            <person name="Lucas S."/>
            <person name="Elkin C."/>
            <person name="Uberbacher E."/>
            <person name="Frazier M."/>
            <person name="Gibbs R.A."/>
            <person name="Muzny D.M."/>
            <person name="Scherer S.E."/>
            <person name="Bouck J.B."/>
            <person name="Sodergren E.J."/>
            <person name="Worley K.C."/>
            <person name="Rives C.M."/>
            <person name="Gorrell J.H."/>
            <person name="Metzker M.L."/>
            <person name="Naylor S.L."/>
            <person name="Kucherlapati R.S."/>
            <person name="Nelson D.L."/>
            <person name="Weinstock G.M."/>
            <person name="Sakaki Y."/>
            <person name="Fujiyama A."/>
            <person name="Hattori M."/>
            <person name="Yada T."/>
            <person name="Toyoda A."/>
            <person name="Itoh T."/>
            <person name="Kawagoe C."/>
            <person name="Watanabe H."/>
            <person name="Totoki Y."/>
            <person name="Taylor T."/>
            <person name="Weissenbach J."/>
            <person name="Heilig R."/>
            <person name="Saurin W."/>
            <person name="Artiguenave F."/>
            <person name="Brottier P."/>
            <person name="Bruls T."/>
            <person name="Pelletier E."/>
            <person name="Robert C."/>
            <person name="Wincker P."/>
            <person name="Smith D.R."/>
            <person name="Doucette-Stamm L."/>
            <person name="Rubenfield M."/>
            <person name="Weinstock K."/>
            <person name="Lee H.M."/>
            <person name="Dubois J."/>
            <person name="Rosenthal A."/>
            <person name="Platzer M."/>
            <person name="Nyakatura G."/>
            <person name="Taudien S."/>
            <person name="Rump A."/>
            <person name="Yang H."/>
            <person name="Yu J."/>
            <person name="Wang J."/>
            <person name="Huang G."/>
            <person name="Gu J."/>
            <person name="Hood L."/>
            <person name="Rowen L."/>
            <person name="Madan A."/>
            <person name="Qin S."/>
            <person name="Davis R.W."/>
            <person name="Federspiel N.A."/>
            <person name="Abola A.P."/>
            <person name="Proctor M.J."/>
            <person name="Myers R.M."/>
            <person name="Schmutz J."/>
            <person name="Dickson M."/>
            <person name="Grimwood J."/>
            <person name="Cox D.R."/>
            <person name="Olson M.V."/>
            <person name="Kaul R."/>
            <person name="Raymond C."/>
            <person name="Shimizu N."/>
            <person name="Kawasaki K."/>
            <person name="Minoshima S."/>
            <person name="Evans G.A."/>
            <person name="Athanasiou M."/>
            <person name="Schultz R."/>
            <person name="Roe B.A."/>
            <person name="Chen F."/>
            <person name="Pan H."/>
            <person name="Ramser J."/>
            <person name="Lehrach H."/>
            <person name="Reinhardt R."/>
            <person name="McCombie W.R."/>
            <person name="de la Bastide M."/>
            <person name="Dedhia N."/>
            <person name="Blocker H."/>
            <person name="Hornischer K."/>
            <person name="Nordsiek G."/>
            <person name="Agarwala R."/>
            <person name="Aravind L."/>
            <person name="Bailey J.A."/>
            <person name="Bateman A."/>
            <person name="Batzoglou S."/>
            <person name="Birney E."/>
            <person name="Bork P."/>
            <person name="Brown D.G."/>
            <person name="Burge C.B."/>
            <person name="Cerutti L."/>
            <person name="Chen H.C."/>
            <person name="Church D."/>
            <person name="Clamp M."/>
            <person name="Copley R.R."/>
            <person name="Doerks T."/>
            <person name="Eddy S.R."/>
            <person name="Eichler E.E."/>
            <person name="Furey T.S."/>
            <person name="Galagan J."/>
            <person name="Gilbert J.G."/>
            <person name="Harmon C."/>
            <person name="Hayashizaki Y."/>
            <person name="Haussler D."/>
            <person name="Hermjakob H."/>
            <person name="Hokamp K."/>
            <person name="Jang W."/>
            <person name="Johnson L.S."/>
            <person name="Jones T.A."/>
            <person name="Kasif S."/>
            <person name="Kaspryzk A."/>
            <person name="Kennedy S."/>
            <person name="Kent W.J."/>
            <person name="Kitts P."/>
            <person name="Koonin E.V."/>
            <person name="Korf I."/>
            <person name="Kulp D."/>
            <person name="Lancet D."/>
            <person name="Lowe T.M."/>
            <person name="McLysaght A."/>
            <person name="Mikkelsen T."/>
            <person name="Moran J.V."/>
            <person name="Mulder N."/>
            <person name="Pollara V.J."/>
            <person name="Ponting C.P."/>
            <person name="Schuler G."/>
            <person name="Schultz J."/>
            <person name="Slater G."/>
            <person name="Smit A.F."/>
            <person name="Stupka E."/>
            <person name="Szustakowski J."/>
            <person name="Thierry-Mieg D."/>
            <person name="Thierry-Mieg J."/>
            <person name="Wagner L."/>
            <person name="Wallis J."/>
            <person name="Wheeler R."/>
            <person name="Williams A."/>
            <person name="Wolf Y.I."/>
            <person name="Wolfe K.H."/>
            <person name="Yang S.P."/>
            <person name="Yeh R.F."/>
            <person name="Collins F."/>
            <person name="Guyer M.S."/>
            <person name="Peterson J."/>
            <person name="Felsenfeld A."/>
            <person name="Wetterstrand K.A."/>
            <person name="Patrinos A."/>
            <person name="Morgan M.J."/>
            <person name="de Jong P."/>
            <person name="Catanese J.J."/>
            <person name="Osoegawa K."/>
            <person name="Shizuya H."/>
            <person name="Choi S."/>
            <person name="Chen Y.J."/>
        </authorList>
    </citation>
    <scope>NUCLEOTIDE SEQUENCE [LARGE SCALE GENOMIC DNA]</scope>
</reference>
<sequence length="108" mass="11659">MGTWCRAPSGAEMEPWWARRARTSSCGSLTPEQSRGPLRALSCTETATSPTSRGSTSPHLVRVTASVPTSCVWPCRCSAAGDRWLCLSYGSLAACPTRHCPRCRMGQL</sequence>
<dbReference type="HGNC" id="HGNC:26161">
    <property type="gene designation" value="CORO7"/>
</dbReference>
<dbReference type="HOGENOM" id="CLU_2196013_0_0_1"/>
<reference evidence="1" key="2">
    <citation type="journal article" date="2004" name="Nature">
        <title>Finishing the euchromatic sequence of the human genome.</title>
        <authorList>
            <consortium name="International Human Genome Sequencing Consortium"/>
        </authorList>
    </citation>
    <scope>NUCLEOTIDE SEQUENCE [LARGE SCALE GENOMIC DNA]</scope>
</reference>
<evidence type="ECO:0000313" key="2">
    <source>
        <dbReference type="Proteomes" id="UP000005640"/>
    </source>
</evidence>
<evidence type="ECO:0000313" key="1">
    <source>
        <dbReference type="Ensembl" id="ENSP00000459228.1"/>
    </source>
</evidence>
<gene>
    <name evidence="1" type="primary">CORO7</name>
</gene>
<dbReference type="Bgee" id="ENSG00000262246">
    <property type="expression patterns" value="Expressed in granulocyte and 94 other cell types or tissues"/>
</dbReference>
<organism evidence="1 2">
    <name type="scientific">Homo sapiens</name>
    <name type="common">Human</name>
    <dbReference type="NCBI Taxonomy" id="9606"/>
    <lineage>
        <taxon>Eukaryota</taxon>
        <taxon>Metazoa</taxon>
        <taxon>Chordata</taxon>
        <taxon>Craniata</taxon>
        <taxon>Vertebrata</taxon>
        <taxon>Euteleostomi</taxon>
        <taxon>Mammalia</taxon>
        <taxon>Eutheria</taxon>
        <taxon>Euarchontoglires</taxon>
        <taxon>Primates</taxon>
        <taxon>Haplorrhini</taxon>
        <taxon>Catarrhini</taxon>
        <taxon>Hominidae</taxon>
        <taxon>Homo</taxon>
    </lineage>
</organism>
<name>I3L1Z1_HUMAN</name>